<reference evidence="1 2" key="1">
    <citation type="submission" date="2024-09" db="EMBL/GenBank/DDBJ databases">
        <authorList>
            <person name="Sun Q."/>
            <person name="Mori K."/>
        </authorList>
    </citation>
    <scope>NUCLEOTIDE SEQUENCE [LARGE SCALE GENOMIC DNA]</scope>
    <source>
        <strain evidence="1 2">TBRC 7907</strain>
    </source>
</reference>
<dbReference type="InterPro" id="IPR004401">
    <property type="entry name" value="YbaB/EbfC"/>
</dbReference>
<accession>A0ABV6A786</accession>
<dbReference type="EMBL" id="JBHLZU010000032">
    <property type="protein sequence ID" value="MFB9909040.1"/>
    <property type="molecule type" value="Genomic_DNA"/>
</dbReference>
<comment type="caution">
    <text evidence="1">The sequence shown here is derived from an EMBL/GenBank/DDBJ whole genome shotgun (WGS) entry which is preliminary data.</text>
</comment>
<keyword evidence="2" id="KW-1185">Reference proteome</keyword>
<dbReference type="InterPro" id="IPR036894">
    <property type="entry name" value="YbaB-like_sf"/>
</dbReference>
<protein>
    <submittedName>
        <fullName evidence="1">YbaB/EbfC family nucleoid-associated protein</fullName>
    </submittedName>
</protein>
<evidence type="ECO:0000313" key="2">
    <source>
        <dbReference type="Proteomes" id="UP001589693"/>
    </source>
</evidence>
<dbReference type="Gene3D" id="3.30.1310.10">
    <property type="entry name" value="Nucleoid-associated protein YbaB-like domain"/>
    <property type="match status" value="1"/>
</dbReference>
<dbReference type="Proteomes" id="UP001589693">
    <property type="component" value="Unassembled WGS sequence"/>
</dbReference>
<sequence>MSTPYDDEIEALLARYEQQRHDAVDCHRRMREVSVTVTAPKRALTVTVGPQGELTNVDFPTGAYRTMAPKELAALLMKTVATAREQALESVAEVLAGVFPGGLDVAGLHAGRAGVEDLLPERPPMPAFVKDALNGGGALS</sequence>
<evidence type="ECO:0000313" key="1">
    <source>
        <dbReference type="EMBL" id="MFB9909040.1"/>
    </source>
</evidence>
<gene>
    <name evidence="1" type="ORF">ACFFQA_34310</name>
</gene>
<proteinExistence type="predicted"/>
<organism evidence="1 2">
    <name type="scientific">Allokutzneria oryzae</name>
    <dbReference type="NCBI Taxonomy" id="1378989"/>
    <lineage>
        <taxon>Bacteria</taxon>
        <taxon>Bacillati</taxon>
        <taxon>Actinomycetota</taxon>
        <taxon>Actinomycetes</taxon>
        <taxon>Pseudonocardiales</taxon>
        <taxon>Pseudonocardiaceae</taxon>
        <taxon>Allokutzneria</taxon>
    </lineage>
</organism>
<dbReference type="Pfam" id="PF02575">
    <property type="entry name" value="YbaB_DNA_bd"/>
    <property type="match status" value="1"/>
</dbReference>
<name>A0ABV6A786_9PSEU</name>
<dbReference type="RefSeq" id="WP_377861358.1">
    <property type="nucleotide sequence ID" value="NZ_JBHLZU010000032.1"/>
</dbReference>